<dbReference type="EMBL" id="KF483846">
    <property type="protein sequence ID" value="AHC55055.1"/>
    <property type="molecule type" value="Genomic_DNA"/>
</dbReference>
<sequence>MSFQVISSTSLNIIPGTFYNLGELMEVMNQQTVGDDSEMPELVDVPNEDGYVADDGEFADDEEALGGPHLEALRTQIFQLFGHDECFNNLCPCGECDEYKGQPLVYHKAKFDHSITVEDFSEYSLFERTDYF</sequence>
<gene>
    <name evidence="1" type="ORF">TNS_ORF337</name>
</gene>
<name>V9SE86_9VIRU</name>
<reference evidence="1 2" key="1">
    <citation type="journal article" date="2014" name="Arch. Virol.">
        <title>Complete genome sequence of Tunisvirus, a new member of the proposed family Marseilleviridae.</title>
        <authorList>
            <person name="Aherfi S."/>
            <person name="Boughalmi M."/>
            <person name="Pagnier I."/>
            <person name="Fournous G."/>
            <person name="La Scola B."/>
            <person name="Raoult D."/>
            <person name="Colson P."/>
        </authorList>
    </citation>
    <scope>NUCLEOTIDE SEQUENCE [LARGE SCALE GENOMIC DNA]</scope>
    <source>
        <strain evidence="1 2">U484</strain>
    </source>
</reference>
<accession>V9SE86</accession>
<proteinExistence type="predicted"/>
<protein>
    <submittedName>
        <fullName evidence="1">Uncharacterized protein</fullName>
    </submittedName>
</protein>
<dbReference type="Proteomes" id="UP000232615">
    <property type="component" value="Segment"/>
</dbReference>
<organism evidence="1 2">
    <name type="scientific">Tunisvirus fontaine2</name>
    <dbReference type="NCBI Taxonomy" id="1421067"/>
    <lineage>
        <taxon>Viruses</taxon>
        <taxon>Varidnaviria</taxon>
        <taxon>Bamfordvirae</taxon>
        <taxon>Nucleocytoviricota</taxon>
        <taxon>Megaviricetes</taxon>
        <taxon>Pimascovirales</taxon>
        <taxon>Pimascovirales incertae sedis</taxon>
        <taxon>Marseilleviridae</taxon>
        <taxon>Losannavirus</taxon>
        <taxon>Losannavirus tunisense</taxon>
    </lineage>
</organism>
<evidence type="ECO:0000313" key="2">
    <source>
        <dbReference type="Proteomes" id="UP000232615"/>
    </source>
</evidence>
<keyword evidence="2" id="KW-1185">Reference proteome</keyword>
<evidence type="ECO:0000313" key="1">
    <source>
        <dbReference type="EMBL" id="AHC55055.1"/>
    </source>
</evidence>